<dbReference type="Proteomes" id="UP000422569">
    <property type="component" value="Chromosome"/>
</dbReference>
<dbReference type="EMBL" id="CP044331">
    <property type="protein sequence ID" value="QGM97003.1"/>
    <property type="molecule type" value="Genomic_DNA"/>
</dbReference>
<organism evidence="4 5">
    <name type="scientific">Methylocystis parvus</name>
    <dbReference type="NCBI Taxonomy" id="134"/>
    <lineage>
        <taxon>Bacteria</taxon>
        <taxon>Pseudomonadati</taxon>
        <taxon>Pseudomonadota</taxon>
        <taxon>Alphaproteobacteria</taxon>
        <taxon>Hyphomicrobiales</taxon>
        <taxon>Methylocystaceae</taxon>
        <taxon>Methylocystis</taxon>
    </lineage>
</organism>
<feature type="region of interest" description="Disordered" evidence="1">
    <location>
        <begin position="196"/>
        <end position="237"/>
    </location>
</feature>
<feature type="compositionally biased region" description="Basic and acidic residues" evidence="1">
    <location>
        <begin position="196"/>
        <end position="206"/>
    </location>
</feature>
<keyword evidence="2" id="KW-0472">Membrane</keyword>
<dbReference type="RefSeq" id="WP_016918520.1">
    <property type="nucleotide sequence ID" value="NZ_CP044331.1"/>
</dbReference>
<feature type="transmembrane region" description="Helical" evidence="2">
    <location>
        <begin position="12"/>
        <end position="35"/>
    </location>
</feature>
<accession>A0A6B8M6Q2</accession>
<feature type="transmembrane region" description="Helical" evidence="2">
    <location>
        <begin position="47"/>
        <end position="68"/>
    </location>
</feature>
<dbReference type="Pfam" id="PF07786">
    <property type="entry name" value="HGSNAT_cat"/>
    <property type="match status" value="1"/>
</dbReference>
<sequence>MNSARLRALDAARGVAVLAMVAFHLIWDLGHFGYIDASIPWSAPFKAFGHGVAFSFLFVAGVSLVLAHRERIHWRAFRRRFALVAGAAGLVSLGTYLVFPSAFVFFGILHVIAAASLISLAFLFAPWPVSILAGAAFFAAPQVLASPAFNAGWLQWLGLGTTEPLTQDWRPLFPWAGAMLLGVGAARALPLPVQEERAGARSEAPREMAAVDPDASPEAPPKTPPAWLTPPAPHPDPLPVNGQPGSLAFLGRHSLLIYLVHQPLLFAIFTGLVMLAPPAEDPKAFVAACEKGCVEEGASQGFCHDACVCTQEKAERSKALAGVTNEETRGKILRDLAAGCVGGQ</sequence>
<dbReference type="AlphaFoldDB" id="A0A6B8M6Q2"/>
<feature type="transmembrane region" description="Helical" evidence="2">
    <location>
        <begin position="131"/>
        <end position="152"/>
    </location>
</feature>
<evidence type="ECO:0000256" key="1">
    <source>
        <dbReference type="SAM" id="MobiDB-lite"/>
    </source>
</evidence>
<evidence type="ECO:0000256" key="2">
    <source>
        <dbReference type="SAM" id="Phobius"/>
    </source>
</evidence>
<evidence type="ECO:0000259" key="3">
    <source>
        <dbReference type="Pfam" id="PF07786"/>
    </source>
</evidence>
<keyword evidence="2" id="KW-1133">Transmembrane helix</keyword>
<keyword evidence="5" id="KW-1185">Reference proteome</keyword>
<feature type="transmembrane region" description="Helical" evidence="2">
    <location>
        <begin position="80"/>
        <end position="99"/>
    </location>
</feature>
<protein>
    <submittedName>
        <fullName evidence="4">DUF1624 domain-containing protein</fullName>
    </submittedName>
</protein>
<feature type="compositionally biased region" description="Pro residues" evidence="1">
    <location>
        <begin position="218"/>
        <end position="237"/>
    </location>
</feature>
<dbReference type="KEGG" id="mpar:F7D14_05630"/>
<evidence type="ECO:0000313" key="5">
    <source>
        <dbReference type="Proteomes" id="UP000422569"/>
    </source>
</evidence>
<feature type="transmembrane region" description="Helical" evidence="2">
    <location>
        <begin position="105"/>
        <end position="124"/>
    </location>
</feature>
<name>A0A6B8M6Q2_9HYPH</name>
<feature type="transmembrane region" description="Helical" evidence="2">
    <location>
        <begin position="172"/>
        <end position="189"/>
    </location>
</feature>
<proteinExistence type="predicted"/>
<evidence type="ECO:0000313" key="4">
    <source>
        <dbReference type="EMBL" id="QGM97003.1"/>
    </source>
</evidence>
<gene>
    <name evidence="4" type="ORF">F7D14_05630</name>
</gene>
<feature type="transmembrane region" description="Helical" evidence="2">
    <location>
        <begin position="255"/>
        <end position="276"/>
    </location>
</feature>
<dbReference type="InterPro" id="IPR012429">
    <property type="entry name" value="HGSNAT_cat"/>
</dbReference>
<feature type="domain" description="Heparan-alpha-glucosaminide N-acetyltransferase catalytic" evidence="3">
    <location>
        <begin position="5"/>
        <end position="192"/>
    </location>
</feature>
<keyword evidence="2" id="KW-0812">Transmembrane</keyword>
<reference evidence="4 5" key="1">
    <citation type="submission" date="2019-09" db="EMBL/GenBank/DDBJ databases">
        <title>Isolation and complete genome sequencing of Methylocystis species.</title>
        <authorList>
            <person name="Rumah B.L."/>
            <person name="Stead C.E."/>
            <person name="Stevens B.C."/>
            <person name="Minton N.P."/>
            <person name="Grosse-Honebrink A."/>
            <person name="Zhang Y."/>
        </authorList>
    </citation>
    <scope>NUCLEOTIDE SEQUENCE [LARGE SCALE GENOMIC DNA]</scope>
    <source>
        <strain evidence="4 5">BRCS2</strain>
    </source>
</reference>